<dbReference type="EMBL" id="LKET01000021">
    <property type="protein sequence ID" value="KPU45649.1"/>
    <property type="molecule type" value="Genomic_DNA"/>
</dbReference>
<evidence type="ECO:0000256" key="3">
    <source>
        <dbReference type="SAM" id="Coils"/>
    </source>
</evidence>
<feature type="domain" description="ABC transporter" evidence="4">
    <location>
        <begin position="288"/>
        <end position="497"/>
    </location>
</feature>
<keyword evidence="6" id="KW-1185">Reference proteome</keyword>
<dbReference type="PANTHER" id="PTHR42855:SF2">
    <property type="entry name" value="DRUG RESISTANCE ABC TRANSPORTER,ATP-BINDING PROTEIN"/>
    <property type="match status" value="1"/>
</dbReference>
<feature type="coiled-coil region" evidence="3">
    <location>
        <begin position="189"/>
        <end position="216"/>
    </location>
</feature>
<dbReference type="CDD" id="cd03221">
    <property type="entry name" value="ABCF_EF-3"/>
    <property type="match status" value="2"/>
</dbReference>
<feature type="domain" description="ABC transporter" evidence="4">
    <location>
        <begin position="4"/>
        <end position="193"/>
    </location>
</feature>
<dbReference type="GO" id="GO:0005524">
    <property type="term" value="F:ATP binding"/>
    <property type="evidence" value="ECO:0007669"/>
    <property type="project" value="UniProtKB-KW"/>
</dbReference>
<keyword evidence="2 5" id="KW-0067">ATP-binding</keyword>
<evidence type="ECO:0000313" key="6">
    <source>
        <dbReference type="Proteomes" id="UP000050326"/>
    </source>
</evidence>
<keyword evidence="1" id="KW-0547">Nucleotide-binding</keyword>
<gene>
    <name evidence="5" type="ORF">OXPF_08820</name>
</gene>
<dbReference type="InterPro" id="IPR003439">
    <property type="entry name" value="ABC_transporter-like_ATP-bd"/>
</dbReference>
<reference evidence="5 6" key="1">
    <citation type="submission" date="2015-09" db="EMBL/GenBank/DDBJ databases">
        <title>Genome sequence of Oxobacter pfennigii DSM 3222.</title>
        <authorList>
            <person name="Poehlein A."/>
            <person name="Bengelsdorf F.R."/>
            <person name="Schiel-Bengelsdorf B."/>
            <person name="Duerre P."/>
            <person name="Daniel R."/>
        </authorList>
    </citation>
    <scope>NUCLEOTIDE SEQUENCE [LARGE SCALE GENOMIC DNA]</scope>
    <source>
        <strain evidence="5 6">DSM 3222</strain>
    </source>
</reference>
<proteinExistence type="predicted"/>
<evidence type="ECO:0000259" key="4">
    <source>
        <dbReference type="PROSITE" id="PS50893"/>
    </source>
</evidence>
<dbReference type="PANTHER" id="PTHR42855">
    <property type="entry name" value="ABC TRANSPORTER ATP-BINDING SUBUNIT"/>
    <property type="match status" value="1"/>
</dbReference>
<dbReference type="InterPro" id="IPR027417">
    <property type="entry name" value="P-loop_NTPase"/>
</dbReference>
<dbReference type="SUPFAM" id="SSF52540">
    <property type="entry name" value="P-loop containing nucleoside triphosphate hydrolases"/>
    <property type="match status" value="2"/>
</dbReference>
<dbReference type="GO" id="GO:0016887">
    <property type="term" value="F:ATP hydrolysis activity"/>
    <property type="evidence" value="ECO:0007669"/>
    <property type="project" value="InterPro"/>
</dbReference>
<dbReference type="Pfam" id="PF00005">
    <property type="entry name" value="ABC_tran"/>
    <property type="match status" value="2"/>
</dbReference>
<dbReference type="STRING" id="36849.OXPF_08820"/>
<dbReference type="OrthoDB" id="9801441at2"/>
<evidence type="ECO:0000313" key="5">
    <source>
        <dbReference type="EMBL" id="KPU45649.1"/>
    </source>
</evidence>
<sequence>MLIAQIKGIKKYFGDRLILNIDSFKIYENDRIGVVGINGSGKTTFLNILSGKIMPDEGFKEIKGSYSYITQLDEDKIDIGANFAWKFNVPDLPYETLSGGEATRLKIANSLNKNNVLIIADEPTSNLDGDGIIKLQKEFEAFNGALLIVSHDREFLDNVCTSILEIENGKITQYGGNYSKYRELKAKERERASFEYEQYTAEKKRLTAAMHEVKSKGSSLKKTPKRMGNSEARLHKMGPQKAKASLDRAAKNLQSRIESLEVKEKPQKEPELLMDMDRIIKLHSKVIISSENLSKSFGDRVIFNNAGFKIHNGSKTALIGPNGCGKTTLIKMIVDKDDAINYAKGVKIGYFSQDLSLIDDDKTLLDNVMDESILTETFVRTLLSRLFFKREDLLKKGMFLSGGEKVKASLAKIVVSDFNLLILDEPTNYLDLYSMEAMEEALLEYEGTLLFVSHDRRFVRNIADCILSIEDMQIISFDGTFDEFLSRKASSPPKDTEALRIILENRLAEVLGKLSLPSKTDDIEVLDREYKELIKKLRQV</sequence>
<dbReference type="Pfam" id="PF12848">
    <property type="entry name" value="ABC_tran_Xtn"/>
    <property type="match status" value="1"/>
</dbReference>
<dbReference type="InterPro" id="IPR017871">
    <property type="entry name" value="ABC_transporter-like_CS"/>
</dbReference>
<protein>
    <submittedName>
        <fullName evidence="5">Putative ABC transporter ATP-binding proteinc</fullName>
    </submittedName>
</protein>
<dbReference type="PROSITE" id="PS50893">
    <property type="entry name" value="ABC_TRANSPORTER_2"/>
    <property type="match status" value="2"/>
</dbReference>
<dbReference type="SMART" id="SM00382">
    <property type="entry name" value="AAA"/>
    <property type="match status" value="2"/>
</dbReference>
<organism evidence="5 6">
    <name type="scientific">Oxobacter pfennigii</name>
    <dbReference type="NCBI Taxonomy" id="36849"/>
    <lineage>
        <taxon>Bacteria</taxon>
        <taxon>Bacillati</taxon>
        <taxon>Bacillota</taxon>
        <taxon>Clostridia</taxon>
        <taxon>Eubacteriales</taxon>
        <taxon>Clostridiaceae</taxon>
        <taxon>Oxobacter</taxon>
    </lineage>
</organism>
<keyword evidence="3" id="KW-0175">Coiled coil</keyword>
<comment type="caution">
    <text evidence="5">The sequence shown here is derived from an EMBL/GenBank/DDBJ whole genome shotgun (WGS) entry which is preliminary data.</text>
</comment>
<accession>A0A0P8WSR6</accession>
<dbReference type="PATRIC" id="fig|36849.3.peg.941"/>
<dbReference type="AlphaFoldDB" id="A0A0P8WSR6"/>
<name>A0A0P8WSR6_9CLOT</name>
<dbReference type="InterPro" id="IPR003593">
    <property type="entry name" value="AAA+_ATPase"/>
</dbReference>
<evidence type="ECO:0000256" key="2">
    <source>
        <dbReference type="ARBA" id="ARBA00022840"/>
    </source>
</evidence>
<evidence type="ECO:0000256" key="1">
    <source>
        <dbReference type="ARBA" id="ARBA00022741"/>
    </source>
</evidence>
<dbReference type="PROSITE" id="PS00211">
    <property type="entry name" value="ABC_TRANSPORTER_1"/>
    <property type="match status" value="2"/>
</dbReference>
<dbReference type="Gene3D" id="3.40.50.300">
    <property type="entry name" value="P-loop containing nucleotide triphosphate hydrolases"/>
    <property type="match status" value="3"/>
</dbReference>
<dbReference type="InterPro" id="IPR051309">
    <property type="entry name" value="ABCF_ATPase"/>
</dbReference>
<dbReference type="RefSeq" id="WP_054873985.1">
    <property type="nucleotide sequence ID" value="NZ_LKET01000021.1"/>
</dbReference>
<dbReference type="InterPro" id="IPR032781">
    <property type="entry name" value="ABC_tran_Xtn"/>
</dbReference>
<dbReference type="Proteomes" id="UP000050326">
    <property type="component" value="Unassembled WGS sequence"/>
</dbReference>
<dbReference type="NCBIfam" id="NF000355">
    <property type="entry name" value="ribo_prot_ABC_F"/>
    <property type="match status" value="1"/>
</dbReference>